<accession>G3GSC7</accession>
<evidence type="ECO:0000313" key="1">
    <source>
        <dbReference type="EMBL" id="EGV93091.1"/>
    </source>
</evidence>
<dbReference type="InParanoid" id="G3GSC7"/>
<evidence type="ECO:0000313" key="2">
    <source>
        <dbReference type="Proteomes" id="UP000001075"/>
    </source>
</evidence>
<dbReference type="EMBL" id="JH000008">
    <property type="protein sequence ID" value="EGV93091.1"/>
    <property type="molecule type" value="Genomic_DNA"/>
</dbReference>
<proteinExistence type="predicted"/>
<gene>
    <name evidence="1" type="ORF">I79_000450</name>
</gene>
<protein>
    <submittedName>
        <fullName evidence="1">Uncharacterized protein</fullName>
    </submittedName>
</protein>
<reference evidence="2" key="1">
    <citation type="journal article" date="2011" name="Nat. Biotechnol.">
        <title>The genomic sequence of the Chinese hamster ovary (CHO)-K1 cell line.</title>
        <authorList>
            <person name="Xu X."/>
            <person name="Nagarajan H."/>
            <person name="Lewis N.E."/>
            <person name="Pan S."/>
            <person name="Cai Z."/>
            <person name="Liu X."/>
            <person name="Chen W."/>
            <person name="Xie M."/>
            <person name="Wang W."/>
            <person name="Hammond S."/>
            <person name="Andersen M.R."/>
            <person name="Neff N."/>
            <person name="Passarelli B."/>
            <person name="Koh W."/>
            <person name="Fan H.C."/>
            <person name="Wang J."/>
            <person name="Gui Y."/>
            <person name="Lee K.H."/>
            <person name="Betenbaugh M.J."/>
            <person name="Quake S.R."/>
            <person name="Famili I."/>
            <person name="Palsson B.O."/>
            <person name="Wang J."/>
        </authorList>
    </citation>
    <scope>NUCLEOTIDE SEQUENCE [LARGE SCALE GENOMIC DNA]</scope>
    <source>
        <strain evidence="2">CHO K1 cell line</strain>
    </source>
</reference>
<name>G3GSC7_CRIGR</name>
<dbReference type="Proteomes" id="UP000001075">
    <property type="component" value="Unassembled WGS sequence"/>
</dbReference>
<sequence length="64" mass="7479">MLIYTEVQNIRIFTVKLVRRHTVLISVHVKEKDKPVDHTVVQRQSLIQYHSNSQKAGKRKVARG</sequence>
<organism evidence="1 2">
    <name type="scientific">Cricetulus griseus</name>
    <name type="common">Chinese hamster</name>
    <name type="synonym">Cricetulus barabensis griseus</name>
    <dbReference type="NCBI Taxonomy" id="10029"/>
    <lineage>
        <taxon>Eukaryota</taxon>
        <taxon>Metazoa</taxon>
        <taxon>Chordata</taxon>
        <taxon>Craniata</taxon>
        <taxon>Vertebrata</taxon>
        <taxon>Euteleostomi</taxon>
        <taxon>Mammalia</taxon>
        <taxon>Eutheria</taxon>
        <taxon>Euarchontoglires</taxon>
        <taxon>Glires</taxon>
        <taxon>Rodentia</taxon>
        <taxon>Myomorpha</taxon>
        <taxon>Muroidea</taxon>
        <taxon>Cricetidae</taxon>
        <taxon>Cricetinae</taxon>
        <taxon>Cricetulus</taxon>
    </lineage>
</organism>
<dbReference type="AlphaFoldDB" id="G3GSC7"/>